<proteinExistence type="predicted"/>
<feature type="region of interest" description="Disordered" evidence="1">
    <location>
        <begin position="68"/>
        <end position="104"/>
    </location>
</feature>
<evidence type="ECO:0000256" key="1">
    <source>
        <dbReference type="SAM" id="MobiDB-lite"/>
    </source>
</evidence>
<feature type="non-terminal residue" evidence="2">
    <location>
        <position position="128"/>
    </location>
</feature>
<feature type="region of interest" description="Disordered" evidence="1">
    <location>
        <begin position="1"/>
        <end position="21"/>
    </location>
</feature>
<evidence type="ECO:0000313" key="2">
    <source>
        <dbReference type="EMBL" id="GFD17068.1"/>
    </source>
</evidence>
<feature type="compositionally biased region" description="Basic residues" evidence="1">
    <location>
        <begin position="89"/>
        <end position="100"/>
    </location>
</feature>
<feature type="non-terminal residue" evidence="2">
    <location>
        <position position="1"/>
    </location>
</feature>
<gene>
    <name evidence="2" type="ORF">Tci_889037</name>
</gene>
<accession>A0A699U768</accession>
<organism evidence="2">
    <name type="scientific">Tanacetum cinerariifolium</name>
    <name type="common">Dalmatian daisy</name>
    <name type="synonym">Chrysanthemum cinerariifolium</name>
    <dbReference type="NCBI Taxonomy" id="118510"/>
    <lineage>
        <taxon>Eukaryota</taxon>
        <taxon>Viridiplantae</taxon>
        <taxon>Streptophyta</taxon>
        <taxon>Embryophyta</taxon>
        <taxon>Tracheophyta</taxon>
        <taxon>Spermatophyta</taxon>
        <taxon>Magnoliopsida</taxon>
        <taxon>eudicotyledons</taxon>
        <taxon>Gunneridae</taxon>
        <taxon>Pentapetalae</taxon>
        <taxon>asterids</taxon>
        <taxon>campanulids</taxon>
        <taxon>Asterales</taxon>
        <taxon>Asteraceae</taxon>
        <taxon>Asteroideae</taxon>
        <taxon>Anthemideae</taxon>
        <taxon>Anthemidinae</taxon>
        <taxon>Tanacetum</taxon>
    </lineage>
</organism>
<name>A0A699U768_TANCI</name>
<sequence length="128" mass="14381">TPRPSVKPVEHPTPAENLRKDTLKSRSHKIAGMEWMTHPHSQKHVVPTTVLTRSRLVPLNAARPVTTAVSQTHVKHQRPVNHVGNKTRSLIRRPINHKPSPKNSNFLQKVTTVKAKQVNDVQGAKGNW</sequence>
<reference evidence="2" key="1">
    <citation type="journal article" date="2019" name="Sci. Rep.">
        <title>Draft genome of Tanacetum cinerariifolium, the natural source of mosquito coil.</title>
        <authorList>
            <person name="Yamashiro T."/>
            <person name="Shiraishi A."/>
            <person name="Satake H."/>
            <person name="Nakayama K."/>
        </authorList>
    </citation>
    <scope>NUCLEOTIDE SEQUENCE</scope>
</reference>
<dbReference type="EMBL" id="BKCJ011297600">
    <property type="protein sequence ID" value="GFD17068.1"/>
    <property type="molecule type" value="Genomic_DNA"/>
</dbReference>
<protein>
    <submittedName>
        <fullName evidence="2">Uncharacterized protein</fullName>
    </submittedName>
</protein>
<comment type="caution">
    <text evidence="2">The sequence shown here is derived from an EMBL/GenBank/DDBJ whole genome shotgun (WGS) entry which is preliminary data.</text>
</comment>
<dbReference type="AlphaFoldDB" id="A0A699U768"/>